<proteinExistence type="predicted"/>
<organism evidence="6 7">
    <name type="scientific">Hydrogenoanaerobacterium saccharovorans</name>
    <dbReference type="NCBI Taxonomy" id="474960"/>
    <lineage>
        <taxon>Bacteria</taxon>
        <taxon>Bacillati</taxon>
        <taxon>Bacillota</taxon>
        <taxon>Clostridia</taxon>
        <taxon>Eubacteriales</taxon>
        <taxon>Oscillospiraceae</taxon>
        <taxon>Hydrogenoanaerobacterium</taxon>
    </lineage>
</organism>
<dbReference type="Pfam" id="PF04397">
    <property type="entry name" value="LytTR"/>
    <property type="match status" value="1"/>
</dbReference>
<dbReference type="PROSITE" id="PS50110">
    <property type="entry name" value="RESPONSE_REGULATORY"/>
    <property type="match status" value="1"/>
</dbReference>
<dbReference type="EMBL" id="FOCG01000001">
    <property type="protein sequence ID" value="SEM75852.1"/>
    <property type="molecule type" value="Genomic_DNA"/>
</dbReference>
<dbReference type="STRING" id="474960.SAMN05216180_1620"/>
<evidence type="ECO:0000313" key="6">
    <source>
        <dbReference type="EMBL" id="SEM75852.1"/>
    </source>
</evidence>
<dbReference type="GO" id="GO:0003677">
    <property type="term" value="F:DNA binding"/>
    <property type="evidence" value="ECO:0007669"/>
    <property type="project" value="InterPro"/>
</dbReference>
<dbReference type="Gene3D" id="2.40.50.1020">
    <property type="entry name" value="LytTr DNA-binding domain"/>
    <property type="match status" value="1"/>
</dbReference>
<sequence length="236" mass="26979">MVTIAVCDDEQKQRKHMIDILYGMTLENSFYISEYASGEELLDDIRLGYSANIYFLDVYMGVSNGIEIAREIREFDKNCAIIFATNSRDHAVHGYGVHALQYLLKPLDERSVGEALAQALEQLSSREDRCISLTNKQGVYRISYSDILYVESNARVALVHTHQKEPLCFYIRLDELEQQLDDKRFYRCHKSYMVNLDHVYSVSGSTMVMKGGNSIPVSVKVTEAKSRFASHMANHL</sequence>
<dbReference type="SMART" id="SM00850">
    <property type="entry name" value="LytTR"/>
    <property type="match status" value="1"/>
</dbReference>
<feature type="modified residue" description="4-aspartylphosphate" evidence="3">
    <location>
        <position position="57"/>
    </location>
</feature>
<keyword evidence="3" id="KW-0597">Phosphoprotein</keyword>
<dbReference type="GO" id="GO:0000156">
    <property type="term" value="F:phosphorelay response regulator activity"/>
    <property type="evidence" value="ECO:0007669"/>
    <property type="project" value="InterPro"/>
</dbReference>
<dbReference type="SMART" id="SM00448">
    <property type="entry name" value="REC"/>
    <property type="match status" value="1"/>
</dbReference>
<protein>
    <recommendedName>
        <fullName evidence="1">Stage 0 sporulation protein A homolog</fullName>
    </recommendedName>
</protein>
<dbReference type="Gene3D" id="3.40.50.2300">
    <property type="match status" value="1"/>
</dbReference>
<feature type="domain" description="Response regulatory" evidence="4">
    <location>
        <begin position="3"/>
        <end position="120"/>
    </location>
</feature>
<accession>A0A1H8AYN2</accession>
<dbReference type="PANTHER" id="PTHR37299:SF1">
    <property type="entry name" value="STAGE 0 SPORULATION PROTEIN A HOMOLOG"/>
    <property type="match status" value="1"/>
</dbReference>
<dbReference type="RefSeq" id="WP_092753405.1">
    <property type="nucleotide sequence ID" value="NZ_FOCG01000001.1"/>
</dbReference>
<evidence type="ECO:0000256" key="1">
    <source>
        <dbReference type="ARBA" id="ARBA00018672"/>
    </source>
</evidence>
<dbReference type="InterPro" id="IPR011006">
    <property type="entry name" value="CheY-like_superfamily"/>
</dbReference>
<dbReference type="PANTHER" id="PTHR37299">
    <property type="entry name" value="TRANSCRIPTIONAL REGULATOR-RELATED"/>
    <property type="match status" value="1"/>
</dbReference>
<feature type="domain" description="HTH LytTR-type" evidence="5">
    <location>
        <begin position="131"/>
        <end position="199"/>
    </location>
</feature>
<dbReference type="Pfam" id="PF00072">
    <property type="entry name" value="Response_reg"/>
    <property type="match status" value="1"/>
</dbReference>
<dbReference type="AlphaFoldDB" id="A0A1H8AYN2"/>
<dbReference type="SUPFAM" id="SSF52172">
    <property type="entry name" value="CheY-like"/>
    <property type="match status" value="1"/>
</dbReference>
<keyword evidence="7" id="KW-1185">Reference proteome</keyword>
<dbReference type="PROSITE" id="PS50930">
    <property type="entry name" value="HTH_LYTTR"/>
    <property type="match status" value="1"/>
</dbReference>
<dbReference type="OrthoDB" id="9779387at2"/>
<evidence type="ECO:0000256" key="2">
    <source>
        <dbReference type="ARBA" id="ARBA00024867"/>
    </source>
</evidence>
<dbReference type="InterPro" id="IPR046947">
    <property type="entry name" value="LytR-like"/>
</dbReference>
<evidence type="ECO:0000259" key="5">
    <source>
        <dbReference type="PROSITE" id="PS50930"/>
    </source>
</evidence>
<reference evidence="6 7" key="1">
    <citation type="submission" date="2016-10" db="EMBL/GenBank/DDBJ databases">
        <authorList>
            <person name="de Groot N.N."/>
        </authorList>
    </citation>
    <scope>NUCLEOTIDE SEQUENCE [LARGE SCALE GENOMIC DNA]</scope>
    <source>
        <strain evidence="6 7">CGMCC 1.5070</strain>
    </source>
</reference>
<name>A0A1H8AYN2_9FIRM</name>
<dbReference type="Proteomes" id="UP000199158">
    <property type="component" value="Unassembled WGS sequence"/>
</dbReference>
<evidence type="ECO:0000313" key="7">
    <source>
        <dbReference type="Proteomes" id="UP000199158"/>
    </source>
</evidence>
<comment type="function">
    <text evidence="2">May play the central regulatory role in sporulation. It may be an element of the effector pathway responsible for the activation of sporulation genes in response to nutritional stress. Spo0A may act in concert with spo0H (a sigma factor) to control the expression of some genes that are critical to the sporulation process.</text>
</comment>
<evidence type="ECO:0000259" key="4">
    <source>
        <dbReference type="PROSITE" id="PS50110"/>
    </source>
</evidence>
<dbReference type="InterPro" id="IPR001789">
    <property type="entry name" value="Sig_transdc_resp-reg_receiver"/>
</dbReference>
<gene>
    <name evidence="6" type="ORF">SAMN05216180_1620</name>
</gene>
<evidence type="ECO:0000256" key="3">
    <source>
        <dbReference type="PROSITE-ProRule" id="PRU00169"/>
    </source>
</evidence>
<dbReference type="InterPro" id="IPR007492">
    <property type="entry name" value="LytTR_DNA-bd_dom"/>
</dbReference>